<dbReference type="EMBL" id="JANIIK010000038">
    <property type="protein sequence ID" value="KAJ3610777.1"/>
    <property type="molecule type" value="Genomic_DNA"/>
</dbReference>
<feature type="region of interest" description="Disordered" evidence="8">
    <location>
        <begin position="17"/>
        <end position="36"/>
    </location>
</feature>
<keyword evidence="2 7" id="KW-0728">SH3 domain</keyword>
<dbReference type="SUPFAM" id="SSF50044">
    <property type="entry name" value="SH3-domain"/>
    <property type="match status" value="1"/>
</dbReference>
<dbReference type="GO" id="GO:0005634">
    <property type="term" value="C:nucleus"/>
    <property type="evidence" value="ECO:0007669"/>
    <property type="project" value="UniProtKB-SubCell"/>
</dbReference>
<evidence type="ECO:0000256" key="8">
    <source>
        <dbReference type="SAM" id="MobiDB-lite"/>
    </source>
</evidence>
<keyword evidence="4" id="KW-0677">Repeat</keyword>
<evidence type="ECO:0000256" key="2">
    <source>
        <dbReference type="ARBA" id="ARBA00022443"/>
    </source>
</evidence>
<evidence type="ECO:0000259" key="9">
    <source>
        <dbReference type="PROSITE" id="PS50002"/>
    </source>
</evidence>
<keyword evidence="3" id="KW-0053">Apoptosis</keyword>
<evidence type="ECO:0000256" key="3">
    <source>
        <dbReference type="ARBA" id="ARBA00022703"/>
    </source>
</evidence>
<evidence type="ECO:0000313" key="11">
    <source>
        <dbReference type="Proteomes" id="UP001148018"/>
    </source>
</evidence>
<dbReference type="PROSITE" id="PS50002">
    <property type="entry name" value="SH3"/>
    <property type="match status" value="1"/>
</dbReference>
<keyword evidence="6" id="KW-0539">Nucleus</keyword>
<sequence>MVRGGEEGYTQCSQFLYGKGGGGGRRVTPSAPSSSMEKMGIMNRGVVYGLWDYSGADEDELAFGESDSMTVVRREDEDEVEWWWVCMGETLGYAPRNLLGVRTTHTHTHTPSYGV</sequence>
<evidence type="ECO:0000256" key="7">
    <source>
        <dbReference type="PROSITE-ProRule" id="PRU00192"/>
    </source>
</evidence>
<evidence type="ECO:0000256" key="6">
    <source>
        <dbReference type="ARBA" id="ARBA00023242"/>
    </source>
</evidence>
<dbReference type="GO" id="GO:0002039">
    <property type="term" value="F:p53 binding"/>
    <property type="evidence" value="ECO:0007669"/>
    <property type="project" value="InterPro"/>
</dbReference>
<dbReference type="GO" id="GO:0006915">
    <property type="term" value="P:apoptotic process"/>
    <property type="evidence" value="ECO:0007669"/>
    <property type="project" value="UniProtKB-KW"/>
</dbReference>
<keyword evidence="5" id="KW-0040">ANK repeat</keyword>
<name>A0A9Q0ENV8_9TELE</name>
<proteinExistence type="predicted"/>
<dbReference type="PANTHER" id="PTHR24131">
    <property type="entry name" value="APOPTOSIS-STIMULATING OF P53 PROTEIN"/>
    <property type="match status" value="1"/>
</dbReference>
<dbReference type="InterPro" id="IPR001452">
    <property type="entry name" value="SH3_domain"/>
</dbReference>
<dbReference type="AlphaFoldDB" id="A0A9Q0ENV8"/>
<dbReference type="Pfam" id="PF00018">
    <property type="entry name" value="SH3_1"/>
    <property type="match status" value="1"/>
</dbReference>
<accession>A0A9Q0ENV8</accession>
<dbReference type="PANTHER" id="PTHR24131:SF8">
    <property type="entry name" value="APOPTOSIS-STIMULATING OF P53 PROTEIN 2"/>
    <property type="match status" value="1"/>
</dbReference>
<keyword evidence="11" id="KW-1185">Reference proteome</keyword>
<evidence type="ECO:0000256" key="4">
    <source>
        <dbReference type="ARBA" id="ARBA00022737"/>
    </source>
</evidence>
<evidence type="ECO:0000313" key="10">
    <source>
        <dbReference type="EMBL" id="KAJ3610777.1"/>
    </source>
</evidence>
<dbReference type="InterPro" id="IPR036770">
    <property type="entry name" value="Ankyrin_rpt-contain_sf"/>
</dbReference>
<feature type="domain" description="SH3" evidence="9">
    <location>
        <begin position="42"/>
        <end position="104"/>
    </location>
</feature>
<protein>
    <recommendedName>
        <fullName evidence="9">SH3 domain-containing protein</fullName>
    </recommendedName>
</protein>
<dbReference type="Proteomes" id="UP001148018">
    <property type="component" value="Unassembled WGS sequence"/>
</dbReference>
<organism evidence="10 11">
    <name type="scientific">Muraenolepis orangiensis</name>
    <name type="common">Patagonian moray cod</name>
    <dbReference type="NCBI Taxonomy" id="630683"/>
    <lineage>
        <taxon>Eukaryota</taxon>
        <taxon>Metazoa</taxon>
        <taxon>Chordata</taxon>
        <taxon>Craniata</taxon>
        <taxon>Vertebrata</taxon>
        <taxon>Euteleostomi</taxon>
        <taxon>Actinopterygii</taxon>
        <taxon>Neopterygii</taxon>
        <taxon>Teleostei</taxon>
        <taxon>Neoteleostei</taxon>
        <taxon>Acanthomorphata</taxon>
        <taxon>Zeiogadaria</taxon>
        <taxon>Gadariae</taxon>
        <taxon>Gadiformes</taxon>
        <taxon>Muraenolepidoidei</taxon>
        <taxon>Muraenolepididae</taxon>
        <taxon>Muraenolepis</taxon>
    </lineage>
</organism>
<dbReference type="Gene3D" id="1.25.40.20">
    <property type="entry name" value="Ankyrin repeat-containing domain"/>
    <property type="match status" value="1"/>
</dbReference>
<reference evidence="10" key="1">
    <citation type="submission" date="2022-07" db="EMBL/GenBank/DDBJ databases">
        <title>Chromosome-level genome of Muraenolepis orangiensis.</title>
        <authorList>
            <person name="Kim J."/>
        </authorList>
    </citation>
    <scope>NUCLEOTIDE SEQUENCE</scope>
    <source>
        <strain evidence="10">KU_S4_2022</strain>
        <tissue evidence="10">Muscle</tissue>
    </source>
</reference>
<comment type="caution">
    <text evidence="10">The sequence shown here is derived from an EMBL/GenBank/DDBJ whole genome shotgun (WGS) entry which is preliminary data.</text>
</comment>
<evidence type="ECO:0000256" key="5">
    <source>
        <dbReference type="ARBA" id="ARBA00023043"/>
    </source>
</evidence>
<dbReference type="InterPro" id="IPR036028">
    <property type="entry name" value="SH3-like_dom_sf"/>
</dbReference>
<dbReference type="GO" id="GO:0042981">
    <property type="term" value="P:regulation of apoptotic process"/>
    <property type="evidence" value="ECO:0007669"/>
    <property type="project" value="InterPro"/>
</dbReference>
<evidence type="ECO:0000256" key="1">
    <source>
        <dbReference type="ARBA" id="ARBA00004123"/>
    </source>
</evidence>
<dbReference type="InterPro" id="IPR047163">
    <property type="entry name" value="ASPP1/2"/>
</dbReference>
<comment type="subcellular location">
    <subcellularLocation>
        <location evidence="1">Nucleus</location>
    </subcellularLocation>
</comment>
<gene>
    <name evidence="10" type="ORF">NHX12_022868</name>
</gene>
<dbReference type="SMART" id="SM00326">
    <property type="entry name" value="SH3"/>
    <property type="match status" value="1"/>
</dbReference>
<dbReference type="OrthoDB" id="10038642at2759"/>